<sequence length="579" mass="64030">MHAQLPAELAALGGCSEQRRQKVEEYLSRKKTFSGVPIQENQKSIRRVTRSELQDKLQPSTSPKPEMENKENAEKLSWDQSTVSSEANVTLDSSTIPLKSYVSGTNCNLEGQAPKNKAIAIKSQHVSLSKALMELKRIKERHLIGENQNASISVPKKPPLGRYRGKVIQSKINSFRKAVKSEGEESSFPDKKLAPSAIKQAANSLSMKGNSVVLKTIKISNSPKSVKSNGVLPFHSKPSDKAAINSQSGLKKQLTFAVATKKVTVPKVVDGKGPLPLKAASRNPDLRVRGVKKHADFCEDAGSEAPAKSTSVVPGTKSGQNSKTDVNRKSILPKESAEVRRARLDEWRASRGKVMRRPPTYVFLEPQCKSEEKEFSAAETEKVNKTLSECLQLTEQGHQGDEVRAMLEDLTQGIPGVKKFAKYWICCMRLEQIGPLEKLIAVYEEAILAGAMPKEELRHILIDIIKNTENLFNSENGGTVIEAHLSEVVEISEEPNSSVDEVIKKEQLDLDLKSRGGSLPKKNKKHKAKERAKKKGKCEREQNEDGIKNIAQAANSPEKENDTSYSIIYNPPTTPYLER</sequence>
<dbReference type="Proteomes" id="UP000694560">
    <property type="component" value="Unplaced"/>
</dbReference>
<keyword evidence="5" id="KW-0206">Cytoskeleton</keyword>
<keyword evidence="9" id="KW-1185">Reference proteome</keyword>
<dbReference type="InterPro" id="IPR026165">
    <property type="entry name" value="CKAP2_fam"/>
</dbReference>
<feature type="region of interest" description="Disordered" evidence="6">
    <location>
        <begin position="31"/>
        <end position="81"/>
    </location>
</feature>
<keyword evidence="4" id="KW-0597">Phosphoprotein</keyword>
<evidence type="ECO:0000256" key="5">
    <source>
        <dbReference type="ARBA" id="ARBA00023212"/>
    </source>
</evidence>
<dbReference type="PANTHER" id="PTHR16076">
    <property type="entry name" value="CYTOSKELETON ASSOCIATED PROTEIN 2-RELATED"/>
    <property type="match status" value="1"/>
</dbReference>
<feature type="compositionally biased region" description="Basic and acidic residues" evidence="6">
    <location>
        <begin position="538"/>
        <end position="547"/>
    </location>
</feature>
<evidence type="ECO:0000313" key="9">
    <source>
        <dbReference type="Proteomes" id="UP000694560"/>
    </source>
</evidence>
<dbReference type="Pfam" id="PF15297">
    <property type="entry name" value="CKAP2_C"/>
    <property type="match status" value="1"/>
</dbReference>
<evidence type="ECO:0000256" key="1">
    <source>
        <dbReference type="ARBA" id="ARBA00004245"/>
    </source>
</evidence>
<reference evidence="8" key="2">
    <citation type="submission" date="2025-09" db="UniProtKB">
        <authorList>
            <consortium name="Ensembl"/>
        </authorList>
    </citation>
    <scope>IDENTIFICATION</scope>
</reference>
<dbReference type="OrthoDB" id="9945093at2759"/>
<feature type="compositionally biased region" description="Basic residues" evidence="6">
    <location>
        <begin position="521"/>
        <end position="537"/>
    </location>
</feature>
<dbReference type="Ensembl" id="ENSMCST00000000259.1">
    <property type="protein sequence ID" value="ENSMCSP00000000246.1"/>
    <property type="gene ID" value="ENSMCSG00000000218.1"/>
</dbReference>
<feature type="compositionally biased region" description="Basic and acidic residues" evidence="6">
    <location>
        <begin position="65"/>
        <end position="77"/>
    </location>
</feature>
<feature type="compositionally biased region" description="Polar residues" evidence="6">
    <location>
        <begin position="308"/>
        <end position="324"/>
    </location>
</feature>
<proteinExistence type="inferred from homology"/>
<dbReference type="AlphaFoldDB" id="A0A8C5WZQ0"/>
<evidence type="ECO:0000256" key="2">
    <source>
        <dbReference type="ARBA" id="ARBA00009468"/>
    </source>
</evidence>
<evidence type="ECO:0000256" key="3">
    <source>
        <dbReference type="ARBA" id="ARBA00022490"/>
    </source>
</evidence>
<evidence type="ECO:0000256" key="4">
    <source>
        <dbReference type="ARBA" id="ARBA00022553"/>
    </source>
</evidence>
<dbReference type="GO" id="GO:0007026">
    <property type="term" value="P:negative regulation of microtubule depolymerization"/>
    <property type="evidence" value="ECO:0007669"/>
    <property type="project" value="TreeGrafter"/>
</dbReference>
<organism evidence="8 9">
    <name type="scientific">Malurus cyaneus samueli</name>
    <dbReference type="NCBI Taxonomy" id="2593467"/>
    <lineage>
        <taxon>Eukaryota</taxon>
        <taxon>Metazoa</taxon>
        <taxon>Chordata</taxon>
        <taxon>Craniata</taxon>
        <taxon>Vertebrata</taxon>
        <taxon>Euteleostomi</taxon>
        <taxon>Archelosauria</taxon>
        <taxon>Archosauria</taxon>
        <taxon>Dinosauria</taxon>
        <taxon>Saurischia</taxon>
        <taxon>Theropoda</taxon>
        <taxon>Coelurosauria</taxon>
        <taxon>Aves</taxon>
        <taxon>Neognathae</taxon>
        <taxon>Neoaves</taxon>
        <taxon>Telluraves</taxon>
        <taxon>Australaves</taxon>
        <taxon>Passeriformes</taxon>
        <taxon>Meliphagoidea</taxon>
        <taxon>Maluridae</taxon>
        <taxon>Malurus</taxon>
    </lineage>
</organism>
<name>A0A8C5WZQ0_9PASS</name>
<reference evidence="8" key="1">
    <citation type="submission" date="2025-08" db="UniProtKB">
        <authorList>
            <consortium name="Ensembl"/>
        </authorList>
    </citation>
    <scope>IDENTIFICATION</scope>
</reference>
<feature type="domain" description="Cytoskeleton-associated protein 2 C-terminal" evidence="7">
    <location>
        <begin position="322"/>
        <end position="578"/>
    </location>
</feature>
<dbReference type="PANTHER" id="PTHR16076:SF8">
    <property type="entry name" value="CYTOSKELETON-ASSOCIATED PROTEIN 2"/>
    <property type="match status" value="1"/>
</dbReference>
<feature type="region of interest" description="Disordered" evidence="6">
    <location>
        <begin position="513"/>
        <end position="579"/>
    </location>
</feature>
<dbReference type="GO" id="GO:0015630">
    <property type="term" value="C:microtubule cytoskeleton"/>
    <property type="evidence" value="ECO:0007669"/>
    <property type="project" value="TreeGrafter"/>
</dbReference>
<feature type="region of interest" description="Disordered" evidence="6">
    <location>
        <begin position="299"/>
        <end position="329"/>
    </location>
</feature>
<dbReference type="InterPro" id="IPR029197">
    <property type="entry name" value="CKAP2_C"/>
</dbReference>
<protein>
    <submittedName>
        <fullName evidence="8">Cytoskeleton associated protein 2</fullName>
    </submittedName>
</protein>
<comment type="similarity">
    <text evidence="2">Belongs to the CKAP2 family.</text>
</comment>
<evidence type="ECO:0000259" key="7">
    <source>
        <dbReference type="Pfam" id="PF15297"/>
    </source>
</evidence>
<evidence type="ECO:0000256" key="6">
    <source>
        <dbReference type="SAM" id="MobiDB-lite"/>
    </source>
</evidence>
<keyword evidence="3" id="KW-0963">Cytoplasm</keyword>
<comment type="subcellular location">
    <subcellularLocation>
        <location evidence="1">Cytoplasm</location>
        <location evidence="1">Cytoskeleton</location>
    </subcellularLocation>
</comment>
<evidence type="ECO:0000313" key="8">
    <source>
        <dbReference type="Ensembl" id="ENSMCSP00000000246.1"/>
    </source>
</evidence>
<accession>A0A8C5WZQ0</accession>